<gene>
    <name evidence="1" type="ORF">RCOM_0516260</name>
</gene>
<dbReference type="Proteomes" id="UP000008311">
    <property type="component" value="Unassembled WGS sequence"/>
</dbReference>
<evidence type="ECO:0000313" key="2">
    <source>
        <dbReference type="Proteomes" id="UP000008311"/>
    </source>
</evidence>
<dbReference type="AlphaFoldDB" id="B9SRV5"/>
<protein>
    <submittedName>
        <fullName evidence="1">Uncharacterized protein</fullName>
    </submittedName>
</protein>
<name>B9SRV5_RICCO</name>
<dbReference type="PROSITE" id="PS51257">
    <property type="entry name" value="PROKAR_LIPOPROTEIN"/>
    <property type="match status" value="1"/>
</dbReference>
<reference evidence="2" key="1">
    <citation type="journal article" date="2010" name="Nat. Biotechnol.">
        <title>Draft genome sequence of the oilseed species Ricinus communis.</title>
        <authorList>
            <person name="Chan A.P."/>
            <person name="Crabtree J."/>
            <person name="Zhao Q."/>
            <person name="Lorenzi H."/>
            <person name="Orvis J."/>
            <person name="Puiu D."/>
            <person name="Melake-Berhan A."/>
            <person name="Jones K.M."/>
            <person name="Redman J."/>
            <person name="Chen G."/>
            <person name="Cahoon E.B."/>
            <person name="Gedil M."/>
            <person name="Stanke M."/>
            <person name="Haas B.J."/>
            <person name="Wortman J.R."/>
            <person name="Fraser-Liggett C.M."/>
            <person name="Ravel J."/>
            <person name="Rabinowicz P.D."/>
        </authorList>
    </citation>
    <scope>NUCLEOTIDE SEQUENCE [LARGE SCALE GENOMIC DNA]</scope>
    <source>
        <strain evidence="2">cv. Hale</strain>
    </source>
</reference>
<dbReference type="EMBL" id="EQ974104">
    <property type="protein sequence ID" value="EEF33636.1"/>
    <property type="molecule type" value="Genomic_DNA"/>
</dbReference>
<evidence type="ECO:0000313" key="1">
    <source>
        <dbReference type="EMBL" id="EEF33636.1"/>
    </source>
</evidence>
<proteinExistence type="predicted"/>
<dbReference type="InParanoid" id="B9SRV5"/>
<keyword evidence="2" id="KW-1185">Reference proteome</keyword>
<accession>B9SRV5</accession>
<organism evidence="1 2">
    <name type="scientific">Ricinus communis</name>
    <name type="common">Castor bean</name>
    <dbReference type="NCBI Taxonomy" id="3988"/>
    <lineage>
        <taxon>Eukaryota</taxon>
        <taxon>Viridiplantae</taxon>
        <taxon>Streptophyta</taxon>
        <taxon>Embryophyta</taxon>
        <taxon>Tracheophyta</taxon>
        <taxon>Spermatophyta</taxon>
        <taxon>Magnoliopsida</taxon>
        <taxon>eudicotyledons</taxon>
        <taxon>Gunneridae</taxon>
        <taxon>Pentapetalae</taxon>
        <taxon>rosids</taxon>
        <taxon>fabids</taxon>
        <taxon>Malpighiales</taxon>
        <taxon>Euphorbiaceae</taxon>
        <taxon>Acalyphoideae</taxon>
        <taxon>Acalypheae</taxon>
        <taxon>Ricinus</taxon>
    </lineage>
</organism>
<sequence>MARQRQLLVVVSTFALIVGGLFSCGVCYTRPPPRENIYVQQIEKDDDSTPQQKN</sequence>